<dbReference type="SUPFAM" id="SSF49503">
    <property type="entry name" value="Cupredoxins"/>
    <property type="match status" value="2"/>
</dbReference>
<dbReference type="GO" id="GO:0005507">
    <property type="term" value="F:copper ion binding"/>
    <property type="evidence" value="ECO:0007669"/>
    <property type="project" value="InterPro"/>
</dbReference>
<evidence type="ECO:0000259" key="7">
    <source>
        <dbReference type="Pfam" id="PF07732"/>
    </source>
</evidence>
<evidence type="ECO:0000256" key="3">
    <source>
        <dbReference type="ARBA" id="ARBA00023002"/>
    </source>
</evidence>
<gene>
    <name evidence="8" type="ORF">B7463_g4715</name>
</gene>
<dbReference type="InterPro" id="IPR045087">
    <property type="entry name" value="Cu-oxidase_fam"/>
</dbReference>
<sequence>MRGANEMDGVVGVTQIAIPARSTFTYEFQISDTQIGTFWYHSHSALQRADGLYGGLVIHQPIEAGVNEVAKYQYEDDMLLMIGDWYHSPAEKVMEGYDNHDSWGREPVPDSILVNGKGAYNCSMAVPSRPLESLSGIILSMPYKQMSVFRVDGGGELEPSPYSSSIGILYPGERMDFLLNWDHGPYNSESFLSITLDKENFAMGNKALASIHNFPISSHPYHRNVKRGHSFRPTQFQGGEGYFNISSAFVPVLPSKLMPAVADQTILLYTKIEVLARLSNAPRGFINRTTWAPQASPNKPLIELHRSEWDKNQLVPWVGLEDSSKTKWVDIVVNNLDEKGHPFHLHGYDFYILSSYQPQTRGWHAYNPFDPSTTLEGPSYNLVNPIRKDTVYIPGQGYVVLRFLADNPGIWFFHCHIIWHHGTGMAMALEVGFESEISVK</sequence>
<accession>A0A3E2HDV7</accession>
<keyword evidence="3" id="KW-0560">Oxidoreductase</keyword>
<keyword evidence="4" id="KW-0186">Copper</keyword>
<dbReference type="InterPro" id="IPR001117">
    <property type="entry name" value="Cu-oxidase_2nd"/>
</dbReference>
<dbReference type="EMBL" id="NCSJ02000072">
    <property type="protein sequence ID" value="RFU31596.1"/>
    <property type="molecule type" value="Genomic_DNA"/>
</dbReference>
<comment type="caution">
    <text evidence="8">The sequence shown here is derived from an EMBL/GenBank/DDBJ whole genome shotgun (WGS) entry which is preliminary data.</text>
</comment>
<dbReference type="OMA" id="PEPAWID"/>
<name>A0A3E2HDV7_SCYLI</name>
<dbReference type="AlphaFoldDB" id="A0A3E2HDV7"/>
<comment type="similarity">
    <text evidence="1">Belongs to the multicopper oxidase family.</text>
</comment>
<feature type="domain" description="Plastocyanin-like" evidence="5">
    <location>
        <begin position="77"/>
        <end position="125"/>
    </location>
</feature>
<dbReference type="Proteomes" id="UP000258309">
    <property type="component" value="Unassembled WGS sequence"/>
</dbReference>
<dbReference type="GO" id="GO:0016491">
    <property type="term" value="F:oxidoreductase activity"/>
    <property type="evidence" value="ECO:0007669"/>
    <property type="project" value="UniProtKB-KW"/>
</dbReference>
<proteinExistence type="inferred from homology"/>
<protein>
    <recommendedName>
        <fullName evidence="10">Multicopper oxidase</fullName>
    </recommendedName>
</protein>
<dbReference type="STRING" id="5539.A0A3E2HDV7"/>
<feature type="non-terminal residue" evidence="8">
    <location>
        <position position="1"/>
    </location>
</feature>
<dbReference type="CDD" id="cd04205">
    <property type="entry name" value="CuRO_2_LCC_like"/>
    <property type="match status" value="1"/>
</dbReference>
<evidence type="ECO:0008006" key="10">
    <source>
        <dbReference type="Google" id="ProtNLM"/>
    </source>
</evidence>
<dbReference type="Gene3D" id="2.60.40.420">
    <property type="entry name" value="Cupredoxins - blue copper proteins"/>
    <property type="match status" value="3"/>
</dbReference>
<dbReference type="InterPro" id="IPR011707">
    <property type="entry name" value="Cu-oxidase-like_N"/>
</dbReference>
<dbReference type="InterPro" id="IPR008972">
    <property type="entry name" value="Cupredoxin"/>
</dbReference>
<evidence type="ECO:0000313" key="8">
    <source>
        <dbReference type="EMBL" id="RFU31596.1"/>
    </source>
</evidence>
<dbReference type="PANTHER" id="PTHR11709">
    <property type="entry name" value="MULTI-COPPER OXIDASE"/>
    <property type="match status" value="1"/>
</dbReference>
<dbReference type="PROSITE" id="PS00079">
    <property type="entry name" value="MULTICOPPER_OXIDASE1"/>
    <property type="match status" value="2"/>
</dbReference>
<keyword evidence="2" id="KW-0479">Metal-binding</keyword>
<feature type="domain" description="Plastocyanin-like" evidence="7">
    <location>
        <begin position="2"/>
        <end position="61"/>
    </location>
</feature>
<feature type="domain" description="Plastocyanin-like" evidence="6">
    <location>
        <begin position="325"/>
        <end position="431"/>
    </location>
</feature>
<keyword evidence="9" id="KW-1185">Reference proteome</keyword>
<dbReference type="InterPro" id="IPR011706">
    <property type="entry name" value="Cu-oxidase_C"/>
</dbReference>
<dbReference type="Pfam" id="PF07732">
    <property type="entry name" value="Cu-oxidase_3"/>
    <property type="match status" value="1"/>
</dbReference>
<dbReference type="CDD" id="cd13910">
    <property type="entry name" value="CuRO_3_MCO_like_4"/>
    <property type="match status" value="1"/>
</dbReference>
<feature type="non-terminal residue" evidence="8">
    <location>
        <position position="440"/>
    </location>
</feature>
<evidence type="ECO:0000256" key="1">
    <source>
        <dbReference type="ARBA" id="ARBA00010609"/>
    </source>
</evidence>
<evidence type="ECO:0000259" key="5">
    <source>
        <dbReference type="Pfam" id="PF00394"/>
    </source>
</evidence>
<dbReference type="InterPro" id="IPR002355">
    <property type="entry name" value="Cu_oxidase_Cu_BS"/>
</dbReference>
<dbReference type="InterPro" id="IPR033138">
    <property type="entry name" value="Cu_oxidase_CS"/>
</dbReference>
<evidence type="ECO:0000256" key="2">
    <source>
        <dbReference type="ARBA" id="ARBA00022723"/>
    </source>
</evidence>
<dbReference type="PANTHER" id="PTHR11709:SF414">
    <property type="entry name" value="ADR239WP"/>
    <property type="match status" value="1"/>
</dbReference>
<evidence type="ECO:0000313" key="9">
    <source>
        <dbReference type="Proteomes" id="UP000258309"/>
    </source>
</evidence>
<dbReference type="OrthoDB" id="2121828at2759"/>
<evidence type="ECO:0000256" key="4">
    <source>
        <dbReference type="ARBA" id="ARBA00023008"/>
    </source>
</evidence>
<dbReference type="Pfam" id="PF00394">
    <property type="entry name" value="Cu-oxidase"/>
    <property type="match status" value="1"/>
</dbReference>
<dbReference type="Pfam" id="PF07731">
    <property type="entry name" value="Cu-oxidase_2"/>
    <property type="match status" value="1"/>
</dbReference>
<organism evidence="8 9">
    <name type="scientific">Scytalidium lignicola</name>
    <name type="common">Hyphomycete</name>
    <dbReference type="NCBI Taxonomy" id="5539"/>
    <lineage>
        <taxon>Eukaryota</taxon>
        <taxon>Fungi</taxon>
        <taxon>Dikarya</taxon>
        <taxon>Ascomycota</taxon>
        <taxon>Pezizomycotina</taxon>
        <taxon>Leotiomycetes</taxon>
        <taxon>Leotiomycetes incertae sedis</taxon>
        <taxon>Scytalidium</taxon>
    </lineage>
</organism>
<dbReference type="CDD" id="cd04206">
    <property type="entry name" value="CuRO_1_LCC_like"/>
    <property type="match status" value="1"/>
</dbReference>
<dbReference type="PROSITE" id="PS00080">
    <property type="entry name" value="MULTICOPPER_OXIDASE2"/>
    <property type="match status" value="1"/>
</dbReference>
<evidence type="ECO:0000259" key="6">
    <source>
        <dbReference type="Pfam" id="PF07731"/>
    </source>
</evidence>
<reference evidence="8 9" key="1">
    <citation type="submission" date="2018-05" db="EMBL/GenBank/DDBJ databases">
        <title>Draft genome sequence of Scytalidium lignicola DSM 105466, a ubiquitous saprotrophic fungus.</title>
        <authorList>
            <person name="Buettner E."/>
            <person name="Gebauer A.M."/>
            <person name="Hofrichter M."/>
            <person name="Liers C."/>
            <person name="Kellner H."/>
        </authorList>
    </citation>
    <scope>NUCLEOTIDE SEQUENCE [LARGE SCALE GENOMIC DNA]</scope>
    <source>
        <strain evidence="8 9">DSM 105466</strain>
    </source>
</reference>